<comment type="caution">
    <text evidence="1">The sequence shown here is derived from an EMBL/GenBank/DDBJ whole genome shotgun (WGS) entry which is preliminary data.</text>
</comment>
<organism evidence="1 2">
    <name type="scientific">Rhizobium herbae</name>
    <dbReference type="NCBI Taxonomy" id="508661"/>
    <lineage>
        <taxon>Bacteria</taxon>
        <taxon>Pseudomonadati</taxon>
        <taxon>Pseudomonadota</taxon>
        <taxon>Alphaproteobacteria</taxon>
        <taxon>Hyphomicrobiales</taxon>
        <taxon>Rhizobiaceae</taxon>
        <taxon>Rhizobium/Agrobacterium group</taxon>
        <taxon>Rhizobium</taxon>
    </lineage>
</organism>
<dbReference type="Proteomes" id="UP000757604">
    <property type="component" value="Unassembled WGS sequence"/>
</dbReference>
<proteinExistence type="predicted"/>
<evidence type="ECO:0000313" key="2">
    <source>
        <dbReference type="Proteomes" id="UP000757604"/>
    </source>
</evidence>
<reference evidence="1 2" key="1">
    <citation type="journal article" date="2021" name="MBio">
        <title>Poor Competitiveness of Bradyrhizobium in Pigeon Pea Root Colonization in Indian Soils.</title>
        <authorList>
            <person name="Chalasani D."/>
            <person name="Basu A."/>
            <person name="Pullabhotla S.V.S.R.N."/>
            <person name="Jorrin B."/>
            <person name="Neal A.L."/>
            <person name="Poole P.S."/>
            <person name="Podile A.R."/>
            <person name="Tkacz A."/>
        </authorList>
    </citation>
    <scope>NUCLEOTIDE SEQUENCE [LARGE SCALE GENOMIC DNA]</scope>
    <source>
        <strain evidence="1 2">HU44</strain>
    </source>
</reference>
<sequence>MSIREGGNVSLLEQFDAAMFDIYRRAKQEADYNASLFLQMLTVKKGLATAKQLINAQKPSDGYTHLYERGHLELTVEALVTENPKWHGLFTSDELARARKRLIEYGYQPKMPGKKS</sequence>
<accession>A0ABS7H4G0</accession>
<evidence type="ECO:0000313" key="1">
    <source>
        <dbReference type="EMBL" id="MBW9062016.1"/>
    </source>
</evidence>
<protein>
    <submittedName>
        <fullName evidence="1">Uncharacterized protein</fullName>
    </submittedName>
</protein>
<name>A0ABS7H4G0_9HYPH</name>
<keyword evidence="2" id="KW-1185">Reference proteome</keyword>
<gene>
    <name evidence="1" type="ORF">JNB71_01685</name>
</gene>
<dbReference type="EMBL" id="JAEUAO010000001">
    <property type="protein sequence ID" value="MBW9062016.1"/>
    <property type="molecule type" value="Genomic_DNA"/>
</dbReference>